<feature type="transmembrane region" description="Helical" evidence="7">
    <location>
        <begin position="361"/>
        <end position="380"/>
    </location>
</feature>
<keyword evidence="6 7" id="KW-0472">Membrane</keyword>
<dbReference type="PANTHER" id="PTHR23517">
    <property type="entry name" value="RESISTANCE PROTEIN MDTM, PUTATIVE-RELATED-RELATED"/>
    <property type="match status" value="1"/>
</dbReference>
<feature type="transmembrane region" description="Helical" evidence="7">
    <location>
        <begin position="94"/>
        <end position="117"/>
    </location>
</feature>
<evidence type="ECO:0000313" key="10">
    <source>
        <dbReference type="Proteomes" id="UP001597318"/>
    </source>
</evidence>
<dbReference type="Proteomes" id="UP001597318">
    <property type="component" value="Unassembled WGS sequence"/>
</dbReference>
<evidence type="ECO:0000256" key="3">
    <source>
        <dbReference type="ARBA" id="ARBA00022475"/>
    </source>
</evidence>
<keyword evidence="10" id="KW-1185">Reference proteome</keyword>
<feature type="transmembrane region" description="Helical" evidence="7">
    <location>
        <begin position="37"/>
        <end position="59"/>
    </location>
</feature>
<evidence type="ECO:0000313" key="9">
    <source>
        <dbReference type="EMBL" id="MFD2213585.1"/>
    </source>
</evidence>
<dbReference type="PROSITE" id="PS50850">
    <property type="entry name" value="MFS"/>
    <property type="match status" value="1"/>
</dbReference>
<dbReference type="SUPFAM" id="SSF103473">
    <property type="entry name" value="MFS general substrate transporter"/>
    <property type="match status" value="1"/>
</dbReference>
<evidence type="ECO:0000256" key="1">
    <source>
        <dbReference type="ARBA" id="ARBA00004651"/>
    </source>
</evidence>
<proteinExistence type="predicted"/>
<dbReference type="EMBL" id="JBHUIK010000002">
    <property type="protein sequence ID" value="MFD2213585.1"/>
    <property type="molecule type" value="Genomic_DNA"/>
</dbReference>
<sequence>MPRSLWLLVIGMMINVTGASFLWPLNTIYIHEHLGKSLTLAGIVLMLNAAAGVIGNLVGGVLFDKIGGYKSILIGIVITLVSIVILMFNHSWPVYMYLLIFIGFGSGIVFPATYALAGTVWPEGGRKAFNSIYVAQNVGVAAGASLGGIVASISFNYIFVANAALYAFFFFVAFFGYRNIDGANAKQTSILNEKTAIKSRHKFTALIILCTGYLLCWVGYVQWPSTISSYTQTLNIPISQYSLLWTINGAMIVLGQPLISMFVKRFAKTLKRQMIIGFVVFMFSFVIASFAEQFTGFLVAMVILTIGEMLVWPAVPTIANDLAPEGRQGFYQGFVNSTATGGRMIGPILGGVIADYYNMNLLFIIIITLLAVGIFTTFIYDKKLNAVIEKKRSQEPDVYGV</sequence>
<comment type="caution">
    <text evidence="9">The sequence shown here is derived from an EMBL/GenBank/DDBJ whole genome shotgun (WGS) entry which is preliminary data.</text>
</comment>
<dbReference type="InterPro" id="IPR036259">
    <property type="entry name" value="MFS_trans_sf"/>
</dbReference>
<gene>
    <name evidence="9" type="ORF">ACFSKK_07850</name>
</gene>
<feature type="transmembrane region" description="Helical" evidence="7">
    <location>
        <begin position="71"/>
        <end position="88"/>
    </location>
</feature>
<dbReference type="PANTHER" id="PTHR23517:SF10">
    <property type="entry name" value="MAJOR FACILITATOR SUPERFAMILY (MFS) PROFILE DOMAIN-CONTAINING PROTEIN"/>
    <property type="match status" value="1"/>
</dbReference>
<dbReference type="InterPro" id="IPR022324">
    <property type="entry name" value="Bacilysin_exporter_BacE_put"/>
</dbReference>
<dbReference type="Gene3D" id="1.20.1250.20">
    <property type="entry name" value="MFS general substrate transporter like domains"/>
    <property type="match status" value="2"/>
</dbReference>
<dbReference type="InterPro" id="IPR020846">
    <property type="entry name" value="MFS_dom"/>
</dbReference>
<evidence type="ECO:0000256" key="7">
    <source>
        <dbReference type="SAM" id="Phobius"/>
    </source>
</evidence>
<dbReference type="InterPro" id="IPR050171">
    <property type="entry name" value="MFS_Transporters"/>
</dbReference>
<feature type="transmembrane region" description="Helical" evidence="7">
    <location>
        <begin position="157"/>
        <end position="177"/>
    </location>
</feature>
<evidence type="ECO:0000256" key="5">
    <source>
        <dbReference type="ARBA" id="ARBA00022989"/>
    </source>
</evidence>
<keyword evidence="5 7" id="KW-1133">Transmembrane helix</keyword>
<feature type="transmembrane region" description="Helical" evidence="7">
    <location>
        <begin position="203"/>
        <end position="223"/>
    </location>
</feature>
<dbReference type="Pfam" id="PF07690">
    <property type="entry name" value="MFS_1"/>
    <property type="match status" value="1"/>
</dbReference>
<dbReference type="InterPro" id="IPR011701">
    <property type="entry name" value="MFS"/>
</dbReference>
<dbReference type="PRINTS" id="PR01988">
    <property type="entry name" value="EXPORTERBACE"/>
</dbReference>
<evidence type="ECO:0000256" key="2">
    <source>
        <dbReference type="ARBA" id="ARBA00022448"/>
    </source>
</evidence>
<feature type="transmembrane region" description="Helical" evidence="7">
    <location>
        <begin position="243"/>
        <end position="263"/>
    </location>
</feature>
<dbReference type="RefSeq" id="WP_247345213.1">
    <property type="nucleotide sequence ID" value="NZ_CP095550.1"/>
</dbReference>
<evidence type="ECO:0000256" key="6">
    <source>
        <dbReference type="ARBA" id="ARBA00023136"/>
    </source>
</evidence>
<keyword evidence="3" id="KW-1003">Cell membrane</keyword>
<reference evidence="10" key="1">
    <citation type="journal article" date="2019" name="Int. J. Syst. Evol. Microbiol.">
        <title>The Global Catalogue of Microorganisms (GCM) 10K type strain sequencing project: providing services to taxonomists for standard genome sequencing and annotation.</title>
        <authorList>
            <consortium name="The Broad Institute Genomics Platform"/>
            <consortium name="The Broad Institute Genome Sequencing Center for Infectious Disease"/>
            <person name="Wu L."/>
            <person name="Ma J."/>
        </authorList>
    </citation>
    <scope>NUCLEOTIDE SEQUENCE [LARGE SCALE GENOMIC DNA]</scope>
    <source>
        <strain evidence="10">CGMCC 1.15474</strain>
    </source>
</reference>
<comment type="subcellular location">
    <subcellularLocation>
        <location evidence="1">Cell membrane</location>
        <topology evidence="1">Multi-pass membrane protein</topology>
    </subcellularLocation>
</comment>
<feature type="transmembrane region" description="Helical" evidence="7">
    <location>
        <begin position="5"/>
        <end position="25"/>
    </location>
</feature>
<keyword evidence="2" id="KW-0813">Transport</keyword>
<organism evidence="9 10">
    <name type="scientific">Metabacillus endolithicus</name>
    <dbReference type="NCBI Taxonomy" id="1535204"/>
    <lineage>
        <taxon>Bacteria</taxon>
        <taxon>Bacillati</taxon>
        <taxon>Bacillota</taxon>
        <taxon>Bacilli</taxon>
        <taxon>Bacillales</taxon>
        <taxon>Bacillaceae</taxon>
        <taxon>Metabacillus</taxon>
    </lineage>
</organism>
<dbReference type="CDD" id="cd17329">
    <property type="entry name" value="MFS_MdtH_MDR_like"/>
    <property type="match status" value="1"/>
</dbReference>
<feature type="transmembrane region" description="Helical" evidence="7">
    <location>
        <begin position="129"/>
        <end position="151"/>
    </location>
</feature>
<feature type="domain" description="Major facilitator superfamily (MFS) profile" evidence="8">
    <location>
        <begin position="4"/>
        <end position="385"/>
    </location>
</feature>
<keyword evidence="4 7" id="KW-0812">Transmembrane</keyword>
<feature type="transmembrane region" description="Helical" evidence="7">
    <location>
        <begin position="275"/>
        <end position="306"/>
    </location>
</feature>
<name>A0ABW5BY48_9BACI</name>
<evidence type="ECO:0000259" key="8">
    <source>
        <dbReference type="PROSITE" id="PS50850"/>
    </source>
</evidence>
<protein>
    <submittedName>
        <fullName evidence="9">MDR family MFS transporter</fullName>
    </submittedName>
</protein>
<accession>A0ABW5BY48</accession>
<evidence type="ECO:0000256" key="4">
    <source>
        <dbReference type="ARBA" id="ARBA00022692"/>
    </source>
</evidence>